<organism evidence="3 4">
    <name type="scientific">Sitophilus oryzae</name>
    <name type="common">Rice weevil</name>
    <name type="synonym">Curculio oryzae</name>
    <dbReference type="NCBI Taxonomy" id="7048"/>
    <lineage>
        <taxon>Eukaryota</taxon>
        <taxon>Metazoa</taxon>
        <taxon>Ecdysozoa</taxon>
        <taxon>Arthropoda</taxon>
        <taxon>Hexapoda</taxon>
        <taxon>Insecta</taxon>
        <taxon>Pterygota</taxon>
        <taxon>Neoptera</taxon>
        <taxon>Endopterygota</taxon>
        <taxon>Coleoptera</taxon>
        <taxon>Polyphaga</taxon>
        <taxon>Cucujiformia</taxon>
        <taxon>Curculionidae</taxon>
        <taxon>Dryophthorinae</taxon>
        <taxon>Sitophilus</taxon>
    </lineage>
</organism>
<feature type="domain" description="Kazal-like" evidence="2">
    <location>
        <begin position="653"/>
        <end position="703"/>
    </location>
</feature>
<dbReference type="InterPro" id="IPR002350">
    <property type="entry name" value="Kazal_dom"/>
</dbReference>
<feature type="coiled-coil region" evidence="1">
    <location>
        <begin position="871"/>
        <end position="898"/>
    </location>
</feature>
<dbReference type="PANTHER" id="PTHR13487">
    <property type="entry name" value="SERINE PROTEASE INHIBITOR"/>
    <property type="match status" value="1"/>
</dbReference>
<evidence type="ECO:0000313" key="4">
    <source>
        <dbReference type="RefSeq" id="XP_030760699.1"/>
    </source>
</evidence>
<sequence>MSYRTSKNTGARMRHRDATYCVTDELSECEQCDTMMCLSAYKPIFHILFIYLLVLGNTNVVAQDLTCCSHTTGTCKSVCGNISLVQLAANLDVRNQSITEVQKYCSQQMVAFWECLNATIKDMSRGDSWAGRICCSIPHSESCRRACATGTPQEDLSRSCRKSDEIAFFSCIHKQQKGEDCCGNARTIECREVCRDIFRSQMTATKHQRQKLKDECEQRSPKVIECVKDLIKVTPVENSLKHLHCCDKSNNIKCREACKDVLSKTSTLQEIYDGLTMGGCGVPLPQEYFWQCFLHRFTDDSNNSMEKSRIERVGMDSAKWHCCQRANSSECSRLCSKTFTKSWDTNSKDFHIKCLSNINEEPLRNCIDEVDEPCELGCDGLSFCTNFNNRPTELFRSCTSQADEAARSEVTMWQNQSNITLRSITLPLKSMEKYANIWKAVACALQIKPCSRHSHANQICRDVCLEILSQCVDWSRISPVYSAESICDSLSPDDPNMSCIKLHEYLYPSAITYQKISGQISSPCKGNPCEHNEICLINKNCIHGINCKPYICQPGCKLGEVSQYMVPDGSYVRIPIPHNPKGCLKICKCNKNRIGECQPLPCIPLTSCLLGSTHQLHGSTFNIDCNTCSCYAGELICSKKQCESSAVGGRNTAYTTLPCNCPPHYVPVCGRNGITYSSACLAKCAGLNDADIELLPCQNPCKQNVCPIGQKCVPKYQTCLSLMHKPCKQYECINGSAICSNLENEPVCDVENQQYNNSCSLSHHNAKLAYRGPCLNKCQRTGQVCGINGKTYSSECAAFADMVSVDYEGRCSAIGLITSFKAKQCSNVNCPKLPNQNCLGITPPGACCPLCGGALRLLYSRKQIDRALYALQNKSTEAVNLRSLLKGLERQIQLAQCTVRGYVTVEADIFLTVQSMERYPSALQLEACIREAEKIASLVNLQSPRIASELSLSSLTLATLVHTDISTSKSQPNIPNIYLVIMMTAVLKISIYVF</sequence>
<dbReference type="InterPro" id="IPR056976">
    <property type="entry name" value="EGF1_RECK"/>
</dbReference>
<dbReference type="InterPro" id="IPR056979">
    <property type="entry name" value="FZ_RECK"/>
</dbReference>
<dbReference type="PANTHER" id="PTHR13487:SF3">
    <property type="entry name" value="REVERSION-INDUCING CYSTEINE-RICH PROTEIN WITH KAZAL MOTIFS"/>
    <property type="match status" value="1"/>
</dbReference>
<protein>
    <submittedName>
        <fullName evidence="4">Reversion-inducing cysteine-rich protein with Kazal motifs isoform X1</fullName>
    </submittedName>
</protein>
<dbReference type="Pfam" id="PF25028">
    <property type="entry name" value="FnI_RECK"/>
    <property type="match status" value="1"/>
</dbReference>
<dbReference type="InterPro" id="IPR056977">
    <property type="entry name" value="FnI_RECK"/>
</dbReference>
<dbReference type="InterPro" id="IPR039016">
    <property type="entry name" value="RECK"/>
</dbReference>
<evidence type="ECO:0000259" key="2">
    <source>
        <dbReference type="PROSITE" id="PS51465"/>
    </source>
</evidence>
<dbReference type="Pfam" id="PF23298">
    <property type="entry name" value="FZ_RECK"/>
    <property type="match status" value="1"/>
</dbReference>
<dbReference type="Pfam" id="PF25027">
    <property type="entry name" value="EGF1_RECK"/>
    <property type="match status" value="1"/>
</dbReference>
<dbReference type="InterPro" id="IPR055110">
    <property type="entry name" value="RECK-like_N"/>
</dbReference>
<dbReference type="InterPro" id="IPR056978">
    <property type="entry name" value="CC4_RECK"/>
</dbReference>
<dbReference type="KEGG" id="soy:115885815"/>
<dbReference type="SUPFAM" id="SSF57603">
    <property type="entry name" value="FnI-like domain"/>
    <property type="match status" value="1"/>
</dbReference>
<evidence type="ECO:0000313" key="3">
    <source>
        <dbReference type="Proteomes" id="UP000504635"/>
    </source>
</evidence>
<dbReference type="SMART" id="SM00280">
    <property type="entry name" value="KAZAL"/>
    <property type="match status" value="3"/>
</dbReference>
<keyword evidence="3" id="KW-1185">Reference proteome</keyword>
<evidence type="ECO:0000256" key="1">
    <source>
        <dbReference type="SAM" id="Coils"/>
    </source>
</evidence>
<dbReference type="PROSITE" id="PS00282">
    <property type="entry name" value="KAZAL_1"/>
    <property type="match status" value="1"/>
</dbReference>
<proteinExistence type="predicted"/>
<dbReference type="AlphaFoldDB" id="A0A6J2YBY0"/>
<dbReference type="GO" id="GO:0008191">
    <property type="term" value="F:metalloendopeptidase inhibitor activity"/>
    <property type="evidence" value="ECO:0007669"/>
    <property type="project" value="InterPro"/>
</dbReference>
<dbReference type="RefSeq" id="XP_030760699.1">
    <property type="nucleotide sequence ID" value="XM_030904839.1"/>
</dbReference>
<dbReference type="Gene3D" id="3.30.60.30">
    <property type="match status" value="3"/>
</dbReference>
<dbReference type="InParanoid" id="A0A6J2YBY0"/>
<dbReference type="GeneID" id="115885815"/>
<dbReference type="InterPro" id="IPR036058">
    <property type="entry name" value="Kazal_dom_sf"/>
</dbReference>
<keyword evidence="1" id="KW-0175">Coiled coil</keyword>
<name>A0A6J2YBY0_SITOR</name>
<dbReference type="PROSITE" id="PS51465">
    <property type="entry name" value="KAZAL_2"/>
    <property type="match status" value="2"/>
</dbReference>
<dbReference type="Pfam" id="PF22961">
    <property type="entry name" value="RECK-like_N"/>
    <property type="match status" value="1"/>
</dbReference>
<dbReference type="SUPFAM" id="SSF100895">
    <property type="entry name" value="Kazal-type serine protease inhibitors"/>
    <property type="match status" value="3"/>
</dbReference>
<dbReference type="GO" id="GO:0030198">
    <property type="term" value="P:extracellular matrix organization"/>
    <property type="evidence" value="ECO:0007669"/>
    <property type="project" value="TreeGrafter"/>
</dbReference>
<dbReference type="FunCoup" id="A0A6J2YBY0">
    <property type="interactions" value="459"/>
</dbReference>
<gene>
    <name evidence="4" type="primary">LOC115885815</name>
</gene>
<dbReference type="GO" id="GO:0005886">
    <property type="term" value="C:plasma membrane"/>
    <property type="evidence" value="ECO:0007669"/>
    <property type="project" value="TreeGrafter"/>
</dbReference>
<reference evidence="4" key="1">
    <citation type="submission" date="2025-08" db="UniProtKB">
        <authorList>
            <consortium name="RefSeq"/>
        </authorList>
    </citation>
    <scope>IDENTIFICATION</scope>
    <source>
        <tissue evidence="4">Gonads</tissue>
    </source>
</reference>
<accession>A0A6J2YBY0</accession>
<dbReference type="OrthoDB" id="5956770at2759"/>
<dbReference type="CTD" id="8434"/>
<dbReference type="Pfam" id="PF07648">
    <property type="entry name" value="Kazal_2"/>
    <property type="match status" value="3"/>
</dbReference>
<feature type="domain" description="Kazal-like" evidence="2">
    <location>
        <begin position="721"/>
        <end position="776"/>
    </location>
</feature>
<dbReference type="Proteomes" id="UP000504635">
    <property type="component" value="Unplaced"/>
</dbReference>
<dbReference type="Pfam" id="PF23332">
    <property type="entry name" value="CC4_RECK"/>
    <property type="match status" value="2"/>
</dbReference>